<organism evidence="8 9">
    <name type="scientific">Rhodopseudomonas rhenobacensis</name>
    <dbReference type="NCBI Taxonomy" id="87461"/>
    <lineage>
        <taxon>Bacteria</taxon>
        <taxon>Pseudomonadati</taxon>
        <taxon>Pseudomonadota</taxon>
        <taxon>Alphaproteobacteria</taxon>
        <taxon>Hyphomicrobiales</taxon>
        <taxon>Nitrobacteraceae</taxon>
        <taxon>Rhodopseudomonas</taxon>
    </lineage>
</organism>
<dbReference type="EMBL" id="JACHIH010000010">
    <property type="protein sequence ID" value="MBB5047362.1"/>
    <property type="molecule type" value="Genomic_DNA"/>
</dbReference>
<protein>
    <submittedName>
        <fullName evidence="8">Prepilin peptidase CpaA</fullName>
        <ecNumber evidence="8">3.4.23.43</ecNumber>
    </submittedName>
</protein>
<evidence type="ECO:0000313" key="9">
    <source>
        <dbReference type="Proteomes" id="UP000542353"/>
    </source>
</evidence>
<dbReference type="InterPro" id="IPR000045">
    <property type="entry name" value="Prepilin_IV_endopep_pep"/>
</dbReference>
<evidence type="ECO:0000256" key="1">
    <source>
        <dbReference type="ARBA" id="ARBA00004651"/>
    </source>
</evidence>
<proteinExistence type="predicted"/>
<feature type="transmembrane region" description="Helical" evidence="6">
    <location>
        <begin position="57"/>
        <end position="79"/>
    </location>
</feature>
<feature type="transmembrane region" description="Helical" evidence="6">
    <location>
        <begin position="32"/>
        <end position="51"/>
    </location>
</feature>
<keyword evidence="3 6" id="KW-0812">Transmembrane</keyword>
<evidence type="ECO:0000313" key="8">
    <source>
        <dbReference type="EMBL" id="MBB5047362.1"/>
    </source>
</evidence>
<dbReference type="EC" id="3.4.23.43" evidence="8"/>
<evidence type="ECO:0000256" key="2">
    <source>
        <dbReference type="ARBA" id="ARBA00022475"/>
    </source>
</evidence>
<evidence type="ECO:0000259" key="7">
    <source>
        <dbReference type="Pfam" id="PF01478"/>
    </source>
</evidence>
<name>A0A7W7Z3J3_9BRAD</name>
<evidence type="ECO:0000256" key="3">
    <source>
        <dbReference type="ARBA" id="ARBA00022692"/>
    </source>
</evidence>
<dbReference type="RefSeq" id="WP_184257113.1">
    <property type="nucleotide sequence ID" value="NZ_JACHIH010000010.1"/>
</dbReference>
<keyword evidence="4 6" id="KW-1133">Transmembrane helix</keyword>
<gene>
    <name evidence="8" type="ORF">HNR60_002116</name>
</gene>
<dbReference type="AlphaFoldDB" id="A0A7W7Z3J3"/>
<accession>A0A7W7Z3J3</accession>
<keyword evidence="5 6" id="KW-0472">Membrane</keyword>
<feature type="transmembrane region" description="Helical" evidence="6">
    <location>
        <begin position="6"/>
        <end position="25"/>
    </location>
</feature>
<dbReference type="GO" id="GO:0005886">
    <property type="term" value="C:plasma membrane"/>
    <property type="evidence" value="ECO:0007669"/>
    <property type="project" value="UniProtKB-SubCell"/>
</dbReference>
<feature type="transmembrane region" description="Helical" evidence="6">
    <location>
        <begin position="100"/>
        <end position="121"/>
    </location>
</feature>
<comment type="subcellular location">
    <subcellularLocation>
        <location evidence="1">Cell membrane</location>
        <topology evidence="1">Multi-pass membrane protein</topology>
    </subcellularLocation>
</comment>
<keyword evidence="9" id="KW-1185">Reference proteome</keyword>
<evidence type="ECO:0000256" key="6">
    <source>
        <dbReference type="SAM" id="Phobius"/>
    </source>
</evidence>
<comment type="caution">
    <text evidence="8">The sequence shown here is derived from an EMBL/GenBank/DDBJ whole genome shotgun (WGS) entry which is preliminary data.</text>
</comment>
<dbReference type="Proteomes" id="UP000542353">
    <property type="component" value="Unassembled WGS sequence"/>
</dbReference>
<dbReference type="Gene3D" id="1.20.120.1220">
    <property type="match status" value="1"/>
</dbReference>
<dbReference type="InterPro" id="IPR052218">
    <property type="entry name" value="Preflagellin_Peptidase"/>
</dbReference>
<evidence type="ECO:0000256" key="4">
    <source>
        <dbReference type="ARBA" id="ARBA00022989"/>
    </source>
</evidence>
<feature type="domain" description="Prepilin type IV endopeptidase peptidase" evidence="7">
    <location>
        <begin position="9"/>
        <end position="113"/>
    </location>
</feature>
<dbReference type="Pfam" id="PF01478">
    <property type="entry name" value="Peptidase_A24"/>
    <property type="match status" value="1"/>
</dbReference>
<evidence type="ECO:0000256" key="5">
    <source>
        <dbReference type="ARBA" id="ARBA00023136"/>
    </source>
</evidence>
<keyword evidence="8" id="KW-0378">Hydrolase</keyword>
<reference evidence="8 9" key="1">
    <citation type="submission" date="2020-08" db="EMBL/GenBank/DDBJ databases">
        <title>Genomic Encyclopedia of Type Strains, Phase IV (KMG-IV): sequencing the most valuable type-strain genomes for metagenomic binning, comparative biology and taxonomic classification.</title>
        <authorList>
            <person name="Goeker M."/>
        </authorList>
    </citation>
    <scope>NUCLEOTIDE SEQUENCE [LARGE SCALE GENOMIC DNA]</scope>
    <source>
        <strain evidence="8 9">DSM 12706</strain>
    </source>
</reference>
<dbReference type="PANTHER" id="PTHR36506:SF1">
    <property type="entry name" value="PREFLAGELLIN PEPTIDASE"/>
    <property type="match status" value="1"/>
</dbReference>
<sequence>MILDLLRIMLFPALMAFAAASDLFTMTISNRVSLLLIAGFVALAGLSGMGWQEILSHAAAGGTVLAIAFTCFAFGWVGGGDAKVASAAALWFGFDHLLEYLLYASLFGGALTLLLLQFRQWPLPYALCGQSWLLRLHNKETGVPYGIALAIGALMIYPETEWIRAVDLSHFAIN</sequence>
<keyword evidence="2" id="KW-1003">Cell membrane</keyword>
<dbReference type="PANTHER" id="PTHR36506">
    <property type="entry name" value="PREFLAGELLIN PEPTIDASE"/>
    <property type="match status" value="1"/>
</dbReference>
<dbReference type="GO" id="GO:0004190">
    <property type="term" value="F:aspartic-type endopeptidase activity"/>
    <property type="evidence" value="ECO:0007669"/>
    <property type="project" value="UniProtKB-EC"/>
</dbReference>